<protein>
    <submittedName>
        <fullName evidence="1">Uncharacterized protein</fullName>
    </submittedName>
</protein>
<name>A0ABW3HCR5_9SPHN</name>
<evidence type="ECO:0000313" key="2">
    <source>
        <dbReference type="Proteomes" id="UP001596977"/>
    </source>
</evidence>
<organism evidence="1 2">
    <name type="scientific">Sphingomonas canadensis</name>
    <dbReference type="NCBI Taxonomy" id="1219257"/>
    <lineage>
        <taxon>Bacteria</taxon>
        <taxon>Pseudomonadati</taxon>
        <taxon>Pseudomonadota</taxon>
        <taxon>Alphaproteobacteria</taxon>
        <taxon>Sphingomonadales</taxon>
        <taxon>Sphingomonadaceae</taxon>
        <taxon>Sphingomonas</taxon>
    </lineage>
</organism>
<dbReference type="RefSeq" id="WP_264946198.1">
    <property type="nucleotide sequence ID" value="NZ_JAPDRA010000011.1"/>
</dbReference>
<evidence type="ECO:0000313" key="1">
    <source>
        <dbReference type="EMBL" id="MFD0948210.1"/>
    </source>
</evidence>
<keyword evidence="2" id="KW-1185">Reference proteome</keyword>
<dbReference type="Proteomes" id="UP001596977">
    <property type="component" value="Unassembled WGS sequence"/>
</dbReference>
<reference evidence="2" key="1">
    <citation type="journal article" date="2019" name="Int. J. Syst. Evol. Microbiol.">
        <title>The Global Catalogue of Microorganisms (GCM) 10K type strain sequencing project: providing services to taxonomists for standard genome sequencing and annotation.</title>
        <authorList>
            <consortium name="The Broad Institute Genomics Platform"/>
            <consortium name="The Broad Institute Genome Sequencing Center for Infectious Disease"/>
            <person name="Wu L."/>
            <person name="Ma J."/>
        </authorList>
    </citation>
    <scope>NUCLEOTIDE SEQUENCE [LARGE SCALE GENOMIC DNA]</scope>
    <source>
        <strain evidence="2">CCUG 62982</strain>
    </source>
</reference>
<accession>A0ABW3HCR5</accession>
<dbReference type="EMBL" id="JBHTJG010000011">
    <property type="protein sequence ID" value="MFD0948210.1"/>
    <property type="molecule type" value="Genomic_DNA"/>
</dbReference>
<proteinExistence type="predicted"/>
<sequence length="192" mass="21114">MARLIGMALIGAITVYPTSVAAKEDFPPNVTIAKDKTVEMIDWSFPINQPLDFSRLKRCVATNIHGDEVQLRDSAGSWVGPATGNYYQRDNRGTAQARDTFKMVDDKAQFLIAQGQTDRTSGLSGWIIRFDLEAALEQGRVTMTMRNLKLAASNTGSLTNDGFQPLGSWYRFKSNYAALEAVANTLKACILA</sequence>
<comment type="caution">
    <text evidence="1">The sequence shown here is derived from an EMBL/GenBank/DDBJ whole genome shotgun (WGS) entry which is preliminary data.</text>
</comment>
<gene>
    <name evidence="1" type="ORF">ACFQ1E_17855</name>
</gene>